<evidence type="ECO:0000256" key="1">
    <source>
        <dbReference type="ARBA" id="ARBA00003357"/>
    </source>
</evidence>
<sequence length="147" mass="16659">MASCFTHSGFGIILCQSLLTRKFTILWSFSPAFHLSCSSFSASRLFAGSTSVHSLEKFTVLNLYMGRRRSSNKPPPKRKAIVPLDKVFNCPFCNHGRSCEVILQRDNNIGYIKCTICLEDFQTNINYLSQEIDVYNDWIDACEEANA</sequence>
<dbReference type="FunFam" id="2.20.25.190:FF:000001">
    <property type="entry name" value="Transcription elongation factor 1 homolog"/>
    <property type="match status" value="1"/>
</dbReference>
<evidence type="ECO:0000256" key="6">
    <source>
        <dbReference type="ARBA" id="ARBA00022771"/>
    </source>
</evidence>
<evidence type="ECO:0000256" key="7">
    <source>
        <dbReference type="ARBA" id="ARBA00022833"/>
    </source>
</evidence>
<keyword evidence="6 11" id="KW-0863">Zinc-finger</keyword>
<dbReference type="GO" id="GO:0006368">
    <property type="term" value="P:transcription elongation by RNA polymerase II"/>
    <property type="evidence" value="ECO:0007669"/>
    <property type="project" value="TreeGrafter"/>
</dbReference>
<dbReference type="InterPro" id="IPR038567">
    <property type="entry name" value="T_Elf1_sf"/>
</dbReference>
<comment type="similarity">
    <text evidence="3 11">Belongs to the ELOF1 family.</text>
</comment>
<dbReference type="GO" id="GO:0008023">
    <property type="term" value="C:transcription elongation factor complex"/>
    <property type="evidence" value="ECO:0007669"/>
    <property type="project" value="TreeGrafter"/>
</dbReference>
<dbReference type="PANTHER" id="PTHR20934">
    <property type="entry name" value="TRANSCRIPTION ELONGATION FACTOR 1 HOMOLOG"/>
    <property type="match status" value="1"/>
</dbReference>
<dbReference type="Proteomes" id="UP000050792">
    <property type="component" value="Unassembled WGS sequence"/>
</dbReference>
<keyword evidence="5 11" id="KW-0479">Metal-binding</keyword>
<evidence type="ECO:0000313" key="12">
    <source>
        <dbReference type="Proteomes" id="UP000050792"/>
    </source>
</evidence>
<dbReference type="GO" id="GO:0000993">
    <property type="term" value="F:RNA polymerase II complex binding"/>
    <property type="evidence" value="ECO:0007669"/>
    <property type="project" value="TreeGrafter"/>
</dbReference>
<organism evidence="12 13">
    <name type="scientific">Schistosoma rodhaini</name>
    <dbReference type="NCBI Taxonomy" id="6188"/>
    <lineage>
        <taxon>Eukaryota</taxon>
        <taxon>Metazoa</taxon>
        <taxon>Spiralia</taxon>
        <taxon>Lophotrochozoa</taxon>
        <taxon>Platyhelminthes</taxon>
        <taxon>Trematoda</taxon>
        <taxon>Digenea</taxon>
        <taxon>Strigeidida</taxon>
        <taxon>Schistosomatoidea</taxon>
        <taxon>Schistosomatidae</taxon>
        <taxon>Schistosoma</taxon>
    </lineage>
</organism>
<dbReference type="InterPro" id="IPR007808">
    <property type="entry name" value="Elf1"/>
</dbReference>
<dbReference type="Pfam" id="PF05129">
    <property type="entry name" value="Zn_ribbon_Elf1"/>
    <property type="match status" value="1"/>
</dbReference>
<evidence type="ECO:0000256" key="9">
    <source>
        <dbReference type="ARBA" id="ARBA00023163"/>
    </source>
</evidence>
<protein>
    <recommendedName>
        <fullName evidence="4 11">Transcription elongation factor 1 homolog</fullName>
    </recommendedName>
</protein>
<name>A0AA85FAL9_9TREM</name>
<dbReference type="GO" id="GO:0008270">
    <property type="term" value="F:zinc ion binding"/>
    <property type="evidence" value="ECO:0007669"/>
    <property type="project" value="UniProtKB-KW"/>
</dbReference>
<keyword evidence="9 11" id="KW-0804">Transcription</keyword>
<evidence type="ECO:0000256" key="5">
    <source>
        <dbReference type="ARBA" id="ARBA00022723"/>
    </source>
</evidence>
<proteinExistence type="inferred from homology"/>
<dbReference type="AlphaFoldDB" id="A0AA85FAL9"/>
<keyword evidence="12" id="KW-1185">Reference proteome</keyword>
<evidence type="ECO:0000256" key="10">
    <source>
        <dbReference type="ARBA" id="ARBA00023242"/>
    </source>
</evidence>
<accession>A0AA85FAL9</accession>
<evidence type="ECO:0000313" key="13">
    <source>
        <dbReference type="WBParaSite" id="SRDH1_4010.1"/>
    </source>
</evidence>
<comment type="subcellular location">
    <subcellularLocation>
        <location evidence="2 11">Nucleus</location>
    </subcellularLocation>
</comment>
<comment type="function">
    <text evidence="1 11">Transcription elongation factor implicated in the maintenance of proper chromatin structure in actively transcribed regions.</text>
</comment>
<evidence type="ECO:0000256" key="8">
    <source>
        <dbReference type="ARBA" id="ARBA00023015"/>
    </source>
</evidence>
<keyword evidence="7 11" id="KW-0862">Zinc</keyword>
<reference evidence="12" key="1">
    <citation type="submission" date="2022-06" db="EMBL/GenBank/DDBJ databases">
        <authorList>
            <person name="Berger JAMES D."/>
            <person name="Berger JAMES D."/>
        </authorList>
    </citation>
    <scope>NUCLEOTIDE SEQUENCE [LARGE SCALE GENOMIC DNA]</scope>
</reference>
<dbReference type="PANTHER" id="PTHR20934:SF0">
    <property type="entry name" value="TRANSCRIPTION ELONGATION FACTOR 1 HOMOLOG"/>
    <property type="match status" value="1"/>
</dbReference>
<dbReference type="Gene3D" id="2.20.25.190">
    <property type="match status" value="1"/>
</dbReference>
<dbReference type="SUPFAM" id="SSF57783">
    <property type="entry name" value="Zinc beta-ribbon"/>
    <property type="match status" value="1"/>
</dbReference>
<keyword evidence="10 11" id="KW-0539">Nucleus</keyword>
<evidence type="ECO:0000256" key="3">
    <source>
        <dbReference type="ARBA" id="ARBA00009730"/>
    </source>
</evidence>
<keyword evidence="8 11" id="KW-0805">Transcription regulation</keyword>
<evidence type="ECO:0000256" key="4">
    <source>
        <dbReference type="ARBA" id="ARBA00014973"/>
    </source>
</evidence>
<evidence type="ECO:0000256" key="11">
    <source>
        <dbReference type="RuleBase" id="RU364033"/>
    </source>
</evidence>
<evidence type="ECO:0000256" key="2">
    <source>
        <dbReference type="ARBA" id="ARBA00004123"/>
    </source>
</evidence>
<reference evidence="13" key="2">
    <citation type="submission" date="2023-11" db="UniProtKB">
        <authorList>
            <consortium name="WormBaseParasite"/>
        </authorList>
    </citation>
    <scope>IDENTIFICATION</scope>
</reference>
<dbReference type="WBParaSite" id="SRDH1_4010.1">
    <property type="protein sequence ID" value="SRDH1_4010.1"/>
    <property type="gene ID" value="SRDH1_4010"/>
</dbReference>